<keyword evidence="11" id="KW-1185">Reference proteome</keyword>
<dbReference type="GO" id="GO:0003676">
    <property type="term" value="F:nucleic acid binding"/>
    <property type="evidence" value="ECO:0007669"/>
    <property type="project" value="InterPro"/>
</dbReference>
<dbReference type="Pfam" id="PF17917">
    <property type="entry name" value="RT_RNaseH"/>
    <property type="match status" value="1"/>
</dbReference>
<dbReference type="Pfam" id="PF17921">
    <property type="entry name" value="Integrase_H2C2"/>
    <property type="match status" value="1"/>
</dbReference>
<dbReference type="Pfam" id="PF00078">
    <property type="entry name" value="RVT_1"/>
    <property type="match status" value="1"/>
</dbReference>
<evidence type="ECO:0000256" key="3">
    <source>
        <dbReference type="ARBA" id="ARBA00022722"/>
    </source>
</evidence>
<keyword evidence="5" id="KW-0378">Hydrolase</keyword>
<reference evidence="10 11" key="1">
    <citation type="journal article" date="2021" name="Commun. Biol.">
        <title>The genome of Shorea leprosula (Dipterocarpaceae) highlights the ecological relevance of drought in aseasonal tropical rainforests.</title>
        <authorList>
            <person name="Ng K.K.S."/>
            <person name="Kobayashi M.J."/>
            <person name="Fawcett J.A."/>
            <person name="Hatakeyama M."/>
            <person name="Paape T."/>
            <person name="Ng C.H."/>
            <person name="Ang C.C."/>
            <person name="Tnah L.H."/>
            <person name="Lee C.T."/>
            <person name="Nishiyama T."/>
            <person name="Sese J."/>
            <person name="O'Brien M.J."/>
            <person name="Copetti D."/>
            <person name="Mohd Noor M.I."/>
            <person name="Ong R.C."/>
            <person name="Putra M."/>
            <person name="Sireger I.Z."/>
            <person name="Indrioko S."/>
            <person name="Kosugi Y."/>
            <person name="Izuno A."/>
            <person name="Isagi Y."/>
            <person name="Lee S.L."/>
            <person name="Shimizu K.K."/>
        </authorList>
    </citation>
    <scope>NUCLEOTIDE SEQUENCE [LARGE SCALE GENOMIC DNA]</scope>
    <source>
        <strain evidence="10">214</strain>
    </source>
</reference>
<dbReference type="GO" id="GO:0016787">
    <property type="term" value="F:hydrolase activity"/>
    <property type="evidence" value="ECO:0007669"/>
    <property type="project" value="UniProtKB-KW"/>
</dbReference>
<dbReference type="Gene3D" id="3.30.70.270">
    <property type="match status" value="1"/>
</dbReference>
<dbReference type="GO" id="GO:0003964">
    <property type="term" value="F:RNA-directed DNA polymerase activity"/>
    <property type="evidence" value="ECO:0007669"/>
    <property type="project" value="UniProtKB-KW"/>
</dbReference>
<dbReference type="Proteomes" id="UP001054252">
    <property type="component" value="Unassembled WGS sequence"/>
</dbReference>
<dbReference type="Gene3D" id="1.10.340.70">
    <property type="match status" value="1"/>
</dbReference>
<dbReference type="InterPro" id="IPR000477">
    <property type="entry name" value="RT_dom"/>
</dbReference>
<keyword evidence="1" id="KW-0808">Transferase</keyword>
<evidence type="ECO:0000313" key="10">
    <source>
        <dbReference type="EMBL" id="GKV06323.1"/>
    </source>
</evidence>
<dbReference type="Gene3D" id="3.30.420.10">
    <property type="entry name" value="Ribonuclease H-like superfamily/Ribonuclease H"/>
    <property type="match status" value="1"/>
</dbReference>
<evidence type="ECO:0000256" key="5">
    <source>
        <dbReference type="ARBA" id="ARBA00022801"/>
    </source>
</evidence>
<evidence type="ECO:0000256" key="4">
    <source>
        <dbReference type="ARBA" id="ARBA00022759"/>
    </source>
</evidence>
<dbReference type="SUPFAM" id="SSF56672">
    <property type="entry name" value="DNA/RNA polymerases"/>
    <property type="match status" value="1"/>
</dbReference>
<evidence type="ECO:0000256" key="6">
    <source>
        <dbReference type="ARBA" id="ARBA00022918"/>
    </source>
</evidence>
<dbReference type="InterPro" id="IPR001584">
    <property type="entry name" value="Integrase_cat-core"/>
</dbReference>
<evidence type="ECO:0000256" key="7">
    <source>
        <dbReference type="SAM" id="Coils"/>
    </source>
</evidence>
<keyword evidence="6" id="KW-0695">RNA-directed DNA polymerase</keyword>
<dbReference type="CDD" id="cd09274">
    <property type="entry name" value="RNase_HI_RT_Ty3"/>
    <property type="match status" value="1"/>
</dbReference>
<dbReference type="InterPro" id="IPR043128">
    <property type="entry name" value="Rev_trsase/Diguanyl_cyclase"/>
</dbReference>
<dbReference type="Gene3D" id="3.10.10.10">
    <property type="entry name" value="HIV Type 1 Reverse Transcriptase, subunit A, domain 1"/>
    <property type="match status" value="1"/>
</dbReference>
<evidence type="ECO:0000256" key="8">
    <source>
        <dbReference type="SAM" id="MobiDB-lite"/>
    </source>
</evidence>
<dbReference type="InterPro" id="IPR043502">
    <property type="entry name" value="DNA/RNA_pol_sf"/>
</dbReference>
<dbReference type="FunFam" id="1.10.340.70:FF:000001">
    <property type="entry name" value="Retrovirus-related Pol polyprotein from transposon gypsy-like Protein"/>
    <property type="match status" value="1"/>
</dbReference>
<feature type="compositionally biased region" description="Polar residues" evidence="8">
    <location>
        <begin position="1"/>
        <end position="16"/>
    </location>
</feature>
<dbReference type="CDD" id="cd01647">
    <property type="entry name" value="RT_LTR"/>
    <property type="match status" value="1"/>
</dbReference>
<protein>
    <recommendedName>
        <fullName evidence="9">Integrase catalytic domain-containing protein</fullName>
    </recommendedName>
</protein>
<feature type="coiled-coil region" evidence="7">
    <location>
        <begin position="626"/>
        <end position="653"/>
    </location>
</feature>
<accession>A0AAV5J8J6</accession>
<keyword evidence="3" id="KW-0540">Nuclease</keyword>
<proteinExistence type="predicted"/>
<comment type="caution">
    <text evidence="10">The sequence shown here is derived from an EMBL/GenBank/DDBJ whole genome shotgun (WGS) entry which is preliminary data.</text>
</comment>
<dbReference type="PROSITE" id="PS50994">
    <property type="entry name" value="INTEGRASE"/>
    <property type="match status" value="1"/>
</dbReference>
<dbReference type="AlphaFoldDB" id="A0AAV5J8J6"/>
<name>A0AAV5J8J6_9ROSI</name>
<keyword evidence="2" id="KW-0548">Nucleotidyltransferase</keyword>
<organism evidence="10 11">
    <name type="scientific">Rubroshorea leprosula</name>
    <dbReference type="NCBI Taxonomy" id="152421"/>
    <lineage>
        <taxon>Eukaryota</taxon>
        <taxon>Viridiplantae</taxon>
        <taxon>Streptophyta</taxon>
        <taxon>Embryophyta</taxon>
        <taxon>Tracheophyta</taxon>
        <taxon>Spermatophyta</taxon>
        <taxon>Magnoliopsida</taxon>
        <taxon>eudicotyledons</taxon>
        <taxon>Gunneridae</taxon>
        <taxon>Pentapetalae</taxon>
        <taxon>rosids</taxon>
        <taxon>malvids</taxon>
        <taxon>Malvales</taxon>
        <taxon>Dipterocarpaceae</taxon>
        <taxon>Rubroshorea</taxon>
    </lineage>
</organism>
<dbReference type="InterPro" id="IPR012337">
    <property type="entry name" value="RNaseH-like_sf"/>
</dbReference>
<feature type="domain" description="Integrase catalytic" evidence="9">
    <location>
        <begin position="438"/>
        <end position="598"/>
    </location>
</feature>
<keyword evidence="4" id="KW-0255">Endonuclease</keyword>
<feature type="region of interest" description="Disordered" evidence="8">
    <location>
        <begin position="1"/>
        <end position="25"/>
    </location>
</feature>
<evidence type="ECO:0000313" key="11">
    <source>
        <dbReference type="Proteomes" id="UP001054252"/>
    </source>
</evidence>
<dbReference type="SUPFAM" id="SSF53098">
    <property type="entry name" value="Ribonuclease H-like"/>
    <property type="match status" value="1"/>
</dbReference>
<dbReference type="GO" id="GO:0015074">
    <property type="term" value="P:DNA integration"/>
    <property type="evidence" value="ECO:0007669"/>
    <property type="project" value="InterPro"/>
</dbReference>
<gene>
    <name evidence="10" type="ORF">SLEP1_g18224</name>
</gene>
<dbReference type="EMBL" id="BPVZ01000025">
    <property type="protein sequence ID" value="GKV06323.1"/>
    <property type="molecule type" value="Genomic_DNA"/>
</dbReference>
<evidence type="ECO:0000256" key="1">
    <source>
        <dbReference type="ARBA" id="ARBA00022679"/>
    </source>
</evidence>
<evidence type="ECO:0000256" key="2">
    <source>
        <dbReference type="ARBA" id="ARBA00022695"/>
    </source>
</evidence>
<keyword evidence="7" id="KW-0175">Coiled coil</keyword>
<dbReference type="GO" id="GO:0004519">
    <property type="term" value="F:endonuclease activity"/>
    <property type="evidence" value="ECO:0007669"/>
    <property type="project" value="UniProtKB-KW"/>
</dbReference>
<dbReference type="InterPro" id="IPR036397">
    <property type="entry name" value="RNaseH_sf"/>
</dbReference>
<dbReference type="PANTHER" id="PTHR35046:SF9">
    <property type="entry name" value="RNA-DIRECTED DNA POLYMERASE"/>
    <property type="match status" value="1"/>
</dbReference>
<dbReference type="InterPro" id="IPR041588">
    <property type="entry name" value="Integrase_H2C2"/>
</dbReference>
<dbReference type="FunFam" id="3.30.420.10:FF:000032">
    <property type="entry name" value="Retrovirus-related Pol polyprotein from transposon 297-like Protein"/>
    <property type="match status" value="1"/>
</dbReference>
<dbReference type="InterPro" id="IPR041373">
    <property type="entry name" value="RT_RNaseH"/>
</dbReference>
<sequence length="679" mass="78835">MTGDGNQDDSISTTSCDPLHTQGGPVTRTRVKKMREGLNGLIEQIWVENNIQQANRNLDDYQSMINIIQDFKDVFPDDVPNGLPPVRGIEHQIDFIPGATIPNRPAYRSNPNETKELQRQVEELMKKGHVRESMSPCAVPVLLVPKKDGTWRMCVDCRAVNKITVKYRHLIPRLDDMLDELHGSCIFSKIDLKSGYHQIRMKERDEWKTAFKTKHGLYECEKLAGAALNYPTYDKEMYALVRALETCQHYLWPKEFVIHTDHESLKHLKGQGKLNRRHAKWVEFLEMFPYVIKYKQGKENIVADALSHRYTLISTLSAKLLGFEHIKELYANDPDFANVFNACEKIAFDKFYRHEGYLFRENRLCMPNCSLRELLVRESHAGGLMGHFGVRKTLDILNDHFFWPHMKRDVERICERCITCKQAKSRVLPHGLYTPLPIPTEPWVDVSMDFVLGLPRSKRGHDSIFVVVDRFSKMANFIPCHKTDDATNIADIFFKDVVRLHGIPRTIVSNRDVKFLSYFWKTLWGKLGTKLLFSTTCHPQTDGQIEVVNRTLSTLLRSIIQKNLKNWEECLPHVEFAYNRSIHSATNCSPFEVVYGFNPLTPLDLLPLPIDEQASLDGKKKADVVKQLHERVRQNIERRIEQYAKQANKGRKKVVFEPGDWVWVHMRKERFPAQRRSKL</sequence>
<dbReference type="PANTHER" id="PTHR35046">
    <property type="entry name" value="ZINC KNUCKLE (CCHC-TYPE) FAMILY PROTEIN"/>
    <property type="match status" value="1"/>
</dbReference>
<evidence type="ECO:0000259" key="9">
    <source>
        <dbReference type="PROSITE" id="PS50994"/>
    </source>
</evidence>